<sequence>MSYPVIKKIQKQTFTTLVRNVKLNVWTDGQSCSAYLFFQRGDQTPTPLVYAISHTSDRCHLRKAQDQWSLWIGSAAFEINEKDYQTIADLLGCAVVQEVAA</sequence>
<accession>A0AAD0UBK9</accession>
<organism evidence="1 2">
    <name type="scientific">Herbaspirillum rubrisubalbicans</name>
    <dbReference type="NCBI Taxonomy" id="80842"/>
    <lineage>
        <taxon>Bacteria</taxon>
        <taxon>Pseudomonadati</taxon>
        <taxon>Pseudomonadota</taxon>
        <taxon>Betaproteobacteria</taxon>
        <taxon>Burkholderiales</taxon>
        <taxon>Oxalobacteraceae</taxon>
        <taxon>Herbaspirillum</taxon>
    </lineage>
</organism>
<dbReference type="EMBL" id="CP024996">
    <property type="protein sequence ID" value="AYR25786.1"/>
    <property type="molecule type" value="Genomic_DNA"/>
</dbReference>
<protein>
    <submittedName>
        <fullName evidence="1">Uncharacterized protein</fullName>
    </submittedName>
</protein>
<reference evidence="1 2" key="1">
    <citation type="submission" date="2017-11" db="EMBL/GenBank/DDBJ databases">
        <title>Complete genome sequence of Herbaspirillum rubrisubalbicans DSM 11543.</title>
        <authorList>
            <person name="Chen M."/>
            <person name="An Q."/>
        </authorList>
    </citation>
    <scope>NUCLEOTIDE SEQUENCE [LARGE SCALE GENOMIC DNA]</scope>
    <source>
        <strain evidence="1 2">DSM 11543</strain>
    </source>
</reference>
<dbReference type="Proteomes" id="UP000269199">
    <property type="component" value="Chromosome"/>
</dbReference>
<dbReference type="AlphaFoldDB" id="A0AAD0UBK9"/>
<proteinExistence type="predicted"/>
<gene>
    <name evidence="1" type="ORF">RC54_19075</name>
</gene>
<evidence type="ECO:0000313" key="2">
    <source>
        <dbReference type="Proteomes" id="UP000269199"/>
    </source>
</evidence>
<evidence type="ECO:0000313" key="1">
    <source>
        <dbReference type="EMBL" id="AYR25786.1"/>
    </source>
</evidence>
<dbReference type="RefSeq" id="WP_061790756.1">
    <property type="nucleotide sequence ID" value="NZ_CP024996.1"/>
</dbReference>
<name>A0AAD0UBK9_9BURK</name>